<dbReference type="PROSITE" id="PS50949">
    <property type="entry name" value="HTH_GNTR"/>
    <property type="match status" value="1"/>
</dbReference>
<keyword evidence="3" id="KW-0804">Transcription</keyword>
<dbReference type="SUPFAM" id="SSF48008">
    <property type="entry name" value="GntR ligand-binding domain-like"/>
    <property type="match status" value="1"/>
</dbReference>
<sequence length="225" mass="25240">MEKIRDPVELRRKIPSHEITYCRLRDMILFGQLAPGQPVTIQGLTTTLEAGMTPVREAIRKLTAEGALELRDNRRVSVPQLTQPLLDELAFARLTIEPKLAQLAAKRLRAKDISDLSLIDADLDRAIATGDVHHYLMYNFRFHFTLYEYAGAPILLSLTHMLWLRFGPSLRVVCGRFGTSNLPDRHEEALEAMRAGDAERLAAALESDIAQGIEQVRLSLDDGAI</sequence>
<keyword evidence="2" id="KW-0238">DNA-binding</keyword>
<dbReference type="Pfam" id="PF07729">
    <property type="entry name" value="FCD"/>
    <property type="match status" value="1"/>
</dbReference>
<dbReference type="AlphaFoldDB" id="A0A2R8B7G3"/>
<proteinExistence type="predicted"/>
<dbReference type="PANTHER" id="PTHR43537:SF39">
    <property type="entry name" value="HTH-TYPE TRANSCRIPTIONAL REGULATOR MCBR"/>
    <property type="match status" value="1"/>
</dbReference>
<dbReference type="RefSeq" id="WP_108852880.1">
    <property type="nucleotide sequence ID" value="NZ_OMOQ01000001.1"/>
</dbReference>
<dbReference type="InterPro" id="IPR011711">
    <property type="entry name" value="GntR_C"/>
</dbReference>
<keyword evidence="6" id="KW-1185">Reference proteome</keyword>
<dbReference type="Pfam" id="PF00392">
    <property type="entry name" value="GntR"/>
    <property type="match status" value="1"/>
</dbReference>
<dbReference type="Proteomes" id="UP000244924">
    <property type="component" value="Unassembled WGS sequence"/>
</dbReference>
<dbReference type="SMART" id="SM00345">
    <property type="entry name" value="HTH_GNTR"/>
    <property type="match status" value="1"/>
</dbReference>
<dbReference type="Gene3D" id="1.10.10.10">
    <property type="entry name" value="Winged helix-like DNA-binding domain superfamily/Winged helix DNA-binding domain"/>
    <property type="match status" value="1"/>
</dbReference>
<dbReference type="SMART" id="SM00895">
    <property type="entry name" value="FCD"/>
    <property type="match status" value="1"/>
</dbReference>
<dbReference type="PANTHER" id="PTHR43537">
    <property type="entry name" value="TRANSCRIPTIONAL REGULATOR, GNTR FAMILY"/>
    <property type="match status" value="1"/>
</dbReference>
<reference evidence="5 6" key="1">
    <citation type="submission" date="2018-03" db="EMBL/GenBank/DDBJ databases">
        <authorList>
            <person name="Keele B.F."/>
        </authorList>
    </citation>
    <scope>NUCLEOTIDE SEQUENCE [LARGE SCALE GENOMIC DNA]</scope>
    <source>
        <strain evidence="5 6">CECT 8626</strain>
    </source>
</reference>
<gene>
    <name evidence="5" type="primary">mcbR_3</name>
    <name evidence="5" type="ORF">DEA8626_02107</name>
</gene>
<feature type="domain" description="HTH gntR-type" evidence="4">
    <location>
        <begin position="14"/>
        <end position="81"/>
    </location>
</feature>
<dbReference type="OrthoDB" id="9815654at2"/>
<dbReference type="InterPro" id="IPR008920">
    <property type="entry name" value="TF_FadR/GntR_C"/>
</dbReference>
<dbReference type="InterPro" id="IPR036390">
    <property type="entry name" value="WH_DNA-bd_sf"/>
</dbReference>
<name>A0A2R8B7G3_9RHOB</name>
<dbReference type="EMBL" id="OMOQ01000001">
    <property type="protein sequence ID" value="SPH18567.1"/>
    <property type="molecule type" value="Genomic_DNA"/>
</dbReference>
<dbReference type="SUPFAM" id="SSF46785">
    <property type="entry name" value="Winged helix' DNA-binding domain"/>
    <property type="match status" value="1"/>
</dbReference>
<evidence type="ECO:0000313" key="6">
    <source>
        <dbReference type="Proteomes" id="UP000244924"/>
    </source>
</evidence>
<evidence type="ECO:0000256" key="3">
    <source>
        <dbReference type="ARBA" id="ARBA00023163"/>
    </source>
</evidence>
<evidence type="ECO:0000313" key="5">
    <source>
        <dbReference type="EMBL" id="SPH18567.1"/>
    </source>
</evidence>
<keyword evidence="1" id="KW-0805">Transcription regulation</keyword>
<organism evidence="5 6">
    <name type="scientific">Albidovulum aquaemixtae</name>
    <dbReference type="NCBI Taxonomy" id="1542388"/>
    <lineage>
        <taxon>Bacteria</taxon>
        <taxon>Pseudomonadati</taxon>
        <taxon>Pseudomonadota</taxon>
        <taxon>Alphaproteobacteria</taxon>
        <taxon>Rhodobacterales</taxon>
        <taxon>Paracoccaceae</taxon>
        <taxon>Albidovulum</taxon>
    </lineage>
</organism>
<dbReference type="Gene3D" id="1.20.120.530">
    <property type="entry name" value="GntR ligand-binding domain-like"/>
    <property type="match status" value="1"/>
</dbReference>
<dbReference type="GO" id="GO:0003700">
    <property type="term" value="F:DNA-binding transcription factor activity"/>
    <property type="evidence" value="ECO:0007669"/>
    <property type="project" value="InterPro"/>
</dbReference>
<evidence type="ECO:0000259" key="4">
    <source>
        <dbReference type="PROSITE" id="PS50949"/>
    </source>
</evidence>
<evidence type="ECO:0000256" key="2">
    <source>
        <dbReference type="ARBA" id="ARBA00023125"/>
    </source>
</evidence>
<dbReference type="GO" id="GO:0003677">
    <property type="term" value="F:DNA binding"/>
    <property type="evidence" value="ECO:0007669"/>
    <property type="project" value="UniProtKB-KW"/>
</dbReference>
<dbReference type="InterPro" id="IPR036388">
    <property type="entry name" value="WH-like_DNA-bd_sf"/>
</dbReference>
<accession>A0A2R8B7G3</accession>
<dbReference type="InterPro" id="IPR000524">
    <property type="entry name" value="Tscrpt_reg_HTH_GntR"/>
</dbReference>
<protein>
    <submittedName>
        <fullName evidence="5">HTH-type transcriptional regulator McbR</fullName>
    </submittedName>
</protein>
<evidence type="ECO:0000256" key="1">
    <source>
        <dbReference type="ARBA" id="ARBA00023015"/>
    </source>
</evidence>